<dbReference type="InterPro" id="IPR036388">
    <property type="entry name" value="WH-like_DNA-bd_sf"/>
</dbReference>
<proteinExistence type="inferred from homology"/>
<protein>
    <submittedName>
        <fullName evidence="2">ROK family protein</fullName>
    </submittedName>
</protein>
<dbReference type="InterPro" id="IPR036390">
    <property type="entry name" value="WH_DNA-bd_sf"/>
</dbReference>
<dbReference type="Pfam" id="PF00480">
    <property type="entry name" value="ROK"/>
    <property type="match status" value="2"/>
</dbReference>
<dbReference type="SUPFAM" id="SSF46785">
    <property type="entry name" value="Winged helix' DNA-binding domain"/>
    <property type="match status" value="1"/>
</dbReference>
<reference evidence="2 3" key="1">
    <citation type="submission" date="2021-05" db="EMBL/GenBank/DDBJ databases">
        <title>Novel species in genus Arthrobacter.</title>
        <authorList>
            <person name="Zhang G."/>
        </authorList>
    </citation>
    <scope>NUCLEOTIDE SEQUENCE [LARGE SCALE GENOMIC DNA]</scope>
    <source>
        <strain evidence="3">zg-ZUI227</strain>
    </source>
</reference>
<dbReference type="RefSeq" id="WP_210231770.1">
    <property type="nucleotide sequence ID" value="NZ_CP076022.1"/>
</dbReference>
<dbReference type="EMBL" id="CP076022">
    <property type="protein sequence ID" value="QWC10547.1"/>
    <property type="molecule type" value="Genomic_DNA"/>
</dbReference>
<comment type="similarity">
    <text evidence="1">Belongs to the ROK (NagC/XylR) family.</text>
</comment>
<evidence type="ECO:0000313" key="3">
    <source>
        <dbReference type="Proteomes" id="UP000676885"/>
    </source>
</evidence>
<dbReference type="InterPro" id="IPR000600">
    <property type="entry name" value="ROK"/>
</dbReference>
<organism evidence="2 3">
    <name type="scientific">Arthrobacter jiangjiafuii</name>
    <dbReference type="NCBI Taxonomy" id="2817475"/>
    <lineage>
        <taxon>Bacteria</taxon>
        <taxon>Bacillati</taxon>
        <taxon>Actinomycetota</taxon>
        <taxon>Actinomycetes</taxon>
        <taxon>Micrococcales</taxon>
        <taxon>Micrococcaceae</taxon>
        <taxon>Arthrobacter</taxon>
    </lineage>
</organism>
<dbReference type="PANTHER" id="PTHR18964">
    <property type="entry name" value="ROK (REPRESSOR, ORF, KINASE) FAMILY"/>
    <property type="match status" value="1"/>
</dbReference>
<dbReference type="InterPro" id="IPR043129">
    <property type="entry name" value="ATPase_NBD"/>
</dbReference>
<accession>A0A975R0T1</accession>
<dbReference type="AlphaFoldDB" id="A0A975R0T1"/>
<gene>
    <name evidence="2" type="ORF">KKR91_02580</name>
</gene>
<sequence length="402" mass="41426">MDATTSTPQLLRRTNLRAVLEVLRAVPSATGTDLITATGLTRATVIALCDDLIARGWAIERESPRVGGQKGRPARRFEFNSAAGYVLGLDVGIATVRVLVADLSGAVVGGSEAPFPRHGGEPDQRRRVLTAAVDAALADAGTTASAVLCVGMGVAAQVSGDGAITPGQEVAPMFDLGLQKEFGDGHGWPLLVENDAKLAALAERWRGVGAGEKNLAVILAGERLGSGIIESGRLLHGASGGAGAMDALALIAGVGNEDGIAKLARLWGSAALKDGHDGGIRALVGPDTDRASARLVFEAAAAGDPVAGEILDRIARRMARVLALVSSFFDPRLIVIGGAVAASATALLPVMTAELANYVSEPPRIAVSDMGKMLVPTGAVRLALDYVEDHMLELVPELRRPV</sequence>
<dbReference type="SUPFAM" id="SSF53067">
    <property type="entry name" value="Actin-like ATPase domain"/>
    <property type="match status" value="1"/>
</dbReference>
<dbReference type="KEGG" id="ajg:KKR91_02580"/>
<keyword evidence="3" id="KW-1185">Reference proteome</keyword>
<dbReference type="Gene3D" id="3.30.420.40">
    <property type="match status" value="2"/>
</dbReference>
<dbReference type="Proteomes" id="UP000676885">
    <property type="component" value="Chromosome"/>
</dbReference>
<dbReference type="Gene3D" id="1.10.10.10">
    <property type="entry name" value="Winged helix-like DNA-binding domain superfamily/Winged helix DNA-binding domain"/>
    <property type="match status" value="1"/>
</dbReference>
<dbReference type="PANTHER" id="PTHR18964:SF149">
    <property type="entry name" value="BIFUNCTIONAL UDP-N-ACETYLGLUCOSAMINE 2-EPIMERASE_N-ACETYLMANNOSAMINE KINASE"/>
    <property type="match status" value="1"/>
</dbReference>
<name>A0A975R0T1_9MICC</name>
<evidence type="ECO:0000256" key="1">
    <source>
        <dbReference type="ARBA" id="ARBA00006479"/>
    </source>
</evidence>
<evidence type="ECO:0000313" key="2">
    <source>
        <dbReference type="EMBL" id="QWC10547.1"/>
    </source>
</evidence>